<gene>
    <name evidence="3" type="ORF">ACFFTR_09760</name>
</gene>
<evidence type="ECO:0000259" key="1">
    <source>
        <dbReference type="Pfam" id="PF08841"/>
    </source>
</evidence>
<dbReference type="Proteomes" id="UP001589608">
    <property type="component" value="Unassembled WGS sequence"/>
</dbReference>
<dbReference type="Pfam" id="PF18427">
    <property type="entry name" value="DDR_swiveling"/>
    <property type="match status" value="1"/>
</dbReference>
<dbReference type="InterPro" id="IPR040916">
    <property type="entry name" value="DDR_swiveling"/>
</dbReference>
<organism evidence="3 4">
    <name type="scientific">Dactylosporangium vinaceum</name>
    <dbReference type="NCBI Taxonomy" id="53362"/>
    <lineage>
        <taxon>Bacteria</taxon>
        <taxon>Bacillati</taxon>
        <taxon>Actinomycetota</taxon>
        <taxon>Actinomycetes</taxon>
        <taxon>Micromonosporales</taxon>
        <taxon>Micromonosporaceae</taxon>
        <taxon>Dactylosporangium</taxon>
    </lineage>
</organism>
<dbReference type="InterPro" id="IPR030994">
    <property type="entry name" value="DDR_dom"/>
</dbReference>
<evidence type="ECO:0000259" key="2">
    <source>
        <dbReference type="Pfam" id="PF18427"/>
    </source>
</evidence>
<protein>
    <submittedName>
        <fullName evidence="3">Diol dehydratase reactivase ATPase-like domain-containing protein</fullName>
    </submittedName>
</protein>
<evidence type="ECO:0000313" key="3">
    <source>
        <dbReference type="EMBL" id="MFB9443369.1"/>
    </source>
</evidence>
<name>A0ABV5M3F2_9ACTN</name>
<dbReference type="Gene3D" id="3.50.30.70">
    <property type="entry name" value="Swiveling domain of dehydratase reactivase alpha subunit"/>
    <property type="match status" value="1"/>
</dbReference>
<evidence type="ECO:0000313" key="4">
    <source>
        <dbReference type="Proteomes" id="UP001589608"/>
    </source>
</evidence>
<keyword evidence="4" id="KW-1185">Reference proteome</keyword>
<feature type="domain" description="Diol dehydratase reactivase ATPase-like" evidence="1">
    <location>
        <begin position="261"/>
        <end position="527"/>
    </location>
</feature>
<dbReference type="RefSeq" id="WP_223103531.1">
    <property type="nucleotide sequence ID" value="NZ_CP061913.1"/>
</dbReference>
<dbReference type="Pfam" id="PF08841">
    <property type="entry name" value="DDR"/>
    <property type="match status" value="1"/>
</dbReference>
<dbReference type="SUPFAM" id="SSF53067">
    <property type="entry name" value="Actin-like ATPase domain"/>
    <property type="match status" value="2"/>
</dbReference>
<comment type="caution">
    <text evidence="3">The sequence shown here is derived from an EMBL/GenBank/DDBJ whole genome shotgun (WGS) entry which is preliminary data.</text>
</comment>
<dbReference type="InterPro" id="IPR028975">
    <property type="entry name" value="DDRA_swiveling_dom_sf"/>
</dbReference>
<sequence length="531" mass="53060">MNVVGLDIGNATTEAVLARLGPGGPQVLAADRVPTRGPKGGRASLEAAARLVRRLGAGHALDAVVIAPLRPVTTSTVVRPEPPRPTGRVQAITVGGTAHGSSGGFAVGTPVTVPGDAGSFGPGPLVAVVARGFREALPQLLELAAGGRLAAVVTALDEGVLIGNRLRAAGHDVPVADEVPIASVAGSLLLAVEVRPPGQPLRDVTDPLRLADAFGSPEVRGDAAGLALFDRFAAVVALMPPPTAPSSVTFAAAPPSGAPIDVDDVFEVDLAAVADAQLARRSALASRTTVVAALRAQAPVADPAAVLAELLGVPVRTASGEASAARLGALSTPGAPADAVVVDLGAGTLDVVTAHRTVTLAGAGELLTEAVAALLGTGRTAAEWAKRGPSFRVDAPQVLAAEDGSRTFTDRPVRGDAVGALVVAGPAGWLPFNRVLAPAEWRALRLRLKAAILGGNLARAGLLTPDPDATDPDPAGGRAVIVVGGPAGDDEILGTLSQVLPAGTIVARGNVAGSLGHRHCVAFGLVRCWPI</sequence>
<dbReference type="InterPro" id="IPR043129">
    <property type="entry name" value="ATPase_NBD"/>
</dbReference>
<proteinExistence type="predicted"/>
<dbReference type="SUPFAM" id="SSF82317">
    <property type="entry name" value="Swiveling domain of dehydratase reactivase alpha subunit"/>
    <property type="match status" value="1"/>
</dbReference>
<accession>A0ABV5M3F2</accession>
<feature type="domain" description="DD-reactivating factor swiveling" evidence="2">
    <location>
        <begin position="133"/>
        <end position="215"/>
    </location>
</feature>
<reference evidence="3 4" key="1">
    <citation type="submission" date="2024-09" db="EMBL/GenBank/DDBJ databases">
        <authorList>
            <person name="Sun Q."/>
            <person name="Mori K."/>
        </authorList>
    </citation>
    <scope>NUCLEOTIDE SEQUENCE [LARGE SCALE GENOMIC DNA]</scope>
    <source>
        <strain evidence="3 4">JCM 3307</strain>
    </source>
</reference>
<dbReference type="EMBL" id="JBHMCA010000020">
    <property type="protein sequence ID" value="MFB9443369.1"/>
    <property type="molecule type" value="Genomic_DNA"/>
</dbReference>
<dbReference type="Gene3D" id="3.30.420.40">
    <property type="match status" value="2"/>
</dbReference>